<proteinExistence type="inferred from homology"/>
<evidence type="ECO:0000313" key="6">
    <source>
        <dbReference type="Proteomes" id="UP001147733"/>
    </source>
</evidence>
<evidence type="ECO:0000259" key="4">
    <source>
        <dbReference type="PROSITE" id="PS50174"/>
    </source>
</evidence>
<comment type="similarity">
    <text evidence="1">Belongs to the TFP11/STIP family.</text>
</comment>
<dbReference type="Proteomes" id="UP001147733">
    <property type="component" value="Unassembled WGS sequence"/>
</dbReference>
<dbReference type="RefSeq" id="XP_056496697.1">
    <property type="nucleotide sequence ID" value="XM_056649566.1"/>
</dbReference>
<dbReference type="GeneID" id="81388733"/>
<dbReference type="OrthoDB" id="4822at2759"/>
<dbReference type="EMBL" id="JAPQKT010000009">
    <property type="protein sequence ID" value="KAJ5221774.1"/>
    <property type="molecule type" value="Genomic_DNA"/>
</dbReference>
<dbReference type="Pfam" id="PF01585">
    <property type="entry name" value="G-patch"/>
    <property type="match status" value="1"/>
</dbReference>
<gene>
    <name evidence="5" type="ORF">N7469_010661</name>
</gene>
<reference evidence="5" key="1">
    <citation type="submission" date="2022-11" db="EMBL/GenBank/DDBJ databases">
        <authorList>
            <person name="Petersen C."/>
        </authorList>
    </citation>
    <scope>NUCLEOTIDE SEQUENCE</scope>
    <source>
        <strain evidence="5">IBT 23319</strain>
    </source>
</reference>
<dbReference type="AlphaFoldDB" id="A0A9W9NKN2"/>
<evidence type="ECO:0000256" key="2">
    <source>
        <dbReference type="SAM" id="Coils"/>
    </source>
</evidence>
<dbReference type="GO" id="GO:0003676">
    <property type="term" value="F:nucleic acid binding"/>
    <property type="evidence" value="ECO:0007669"/>
    <property type="project" value="InterPro"/>
</dbReference>
<evidence type="ECO:0000256" key="3">
    <source>
        <dbReference type="SAM" id="MobiDB-lite"/>
    </source>
</evidence>
<comment type="caution">
    <text evidence="5">The sequence shown here is derived from an EMBL/GenBank/DDBJ whole genome shotgun (WGS) entry which is preliminary data.</text>
</comment>
<dbReference type="InterPro" id="IPR045211">
    <property type="entry name" value="TFP11/STIP/Ntr1"/>
</dbReference>
<feature type="compositionally biased region" description="Polar residues" evidence="3">
    <location>
        <begin position="52"/>
        <end position="64"/>
    </location>
</feature>
<dbReference type="PROSITE" id="PS50174">
    <property type="entry name" value="G_PATCH"/>
    <property type="match status" value="1"/>
</dbReference>
<keyword evidence="2" id="KW-0175">Coiled coil</keyword>
<protein>
    <recommendedName>
        <fullName evidence="4">G-patch domain-containing protein</fullName>
    </recommendedName>
</protein>
<feature type="compositionally biased region" description="Basic and acidic residues" evidence="3">
    <location>
        <begin position="126"/>
        <end position="147"/>
    </location>
</feature>
<dbReference type="PANTHER" id="PTHR23329">
    <property type="entry name" value="TUFTELIN-INTERACTING PROTEIN 11-RELATED"/>
    <property type="match status" value="1"/>
</dbReference>
<dbReference type="Pfam" id="PF07842">
    <property type="entry name" value="GCFC"/>
    <property type="match status" value="1"/>
</dbReference>
<reference evidence="5" key="2">
    <citation type="journal article" date="2023" name="IMA Fungus">
        <title>Comparative genomic study of the Penicillium genus elucidates a diverse pangenome and 15 lateral gene transfer events.</title>
        <authorList>
            <person name="Petersen C."/>
            <person name="Sorensen T."/>
            <person name="Nielsen M.R."/>
            <person name="Sondergaard T.E."/>
            <person name="Sorensen J.L."/>
            <person name="Fitzpatrick D.A."/>
            <person name="Frisvad J.C."/>
            <person name="Nielsen K.L."/>
        </authorList>
    </citation>
    <scope>NUCLEOTIDE SEQUENCE</scope>
    <source>
        <strain evidence="5">IBT 23319</strain>
    </source>
</reference>
<feature type="region of interest" description="Disordered" evidence="3">
    <location>
        <begin position="648"/>
        <end position="690"/>
    </location>
</feature>
<dbReference type="SMART" id="SM00443">
    <property type="entry name" value="G_patch"/>
    <property type="match status" value="1"/>
</dbReference>
<feature type="compositionally biased region" description="Gly residues" evidence="3">
    <location>
        <begin position="71"/>
        <end position="83"/>
    </location>
</feature>
<name>A0A9W9NKN2_PENCI</name>
<dbReference type="InterPro" id="IPR022783">
    <property type="entry name" value="GCFC_dom"/>
</dbReference>
<feature type="compositionally biased region" description="Low complexity" evidence="3">
    <location>
        <begin position="670"/>
        <end position="679"/>
    </location>
</feature>
<accession>A0A9W9NKN2</accession>
<organism evidence="5 6">
    <name type="scientific">Penicillium citrinum</name>
    <dbReference type="NCBI Taxonomy" id="5077"/>
    <lineage>
        <taxon>Eukaryota</taxon>
        <taxon>Fungi</taxon>
        <taxon>Dikarya</taxon>
        <taxon>Ascomycota</taxon>
        <taxon>Pezizomycotina</taxon>
        <taxon>Eurotiomycetes</taxon>
        <taxon>Eurotiomycetidae</taxon>
        <taxon>Eurotiales</taxon>
        <taxon>Aspergillaceae</taxon>
        <taxon>Penicillium</taxon>
    </lineage>
</organism>
<evidence type="ECO:0000313" key="5">
    <source>
        <dbReference type="EMBL" id="KAJ5221774.1"/>
    </source>
</evidence>
<evidence type="ECO:0000256" key="1">
    <source>
        <dbReference type="ARBA" id="ARBA00010900"/>
    </source>
</evidence>
<dbReference type="InterPro" id="IPR000467">
    <property type="entry name" value="G_patch_dom"/>
</dbReference>
<dbReference type="GO" id="GO:0000390">
    <property type="term" value="P:spliceosomal complex disassembly"/>
    <property type="evidence" value="ECO:0007669"/>
    <property type="project" value="InterPro"/>
</dbReference>
<dbReference type="GO" id="GO:0071008">
    <property type="term" value="C:U2-type post-mRNA release spliceosomal complex"/>
    <property type="evidence" value="ECO:0007669"/>
    <property type="project" value="TreeGrafter"/>
</dbReference>
<feature type="region of interest" description="Disordered" evidence="3">
    <location>
        <begin position="1"/>
        <end position="186"/>
    </location>
</feature>
<feature type="coiled-coil region" evidence="2">
    <location>
        <begin position="310"/>
        <end position="337"/>
    </location>
</feature>
<keyword evidence="6" id="KW-1185">Reference proteome</keyword>
<sequence length="773" mass="87455">MESPSPPYAGQKRKVADMSSSDEEDTRPTTGFRGFARARDPESPPTMGGLGSASQNSRNMSNSTAAPPRGGSAGRGGRGGGGNSFAARMMAKMGYKEGQGLGSSGQGIINPIEAQARPTGAGLGAVREKSKQARDEERREAERRGETIDGSSDEEKRRRRKKKDERKTESRSGTGTPVARVKPQFRTAREMETDMEGLEVPNILKSLVDATGKEQRVLTSTAGLMKSQDFVTQGEGEALKIARRARNDLEAFADEWKGLTERKKFIEIEEAQVVEEFDEYQSRVNHLTGLIAAVQELDFFEHDESIISKVDEITGKLEVMEAKYRDVMDEYRLAEAAVAAIHPLFRQAMEEWEPLQNPTFLVSNLSRLQPLLSHRNEKEEIRQRQSTSPYETMIYTLWLPRVRSALMNDWDVYDPSTATKLIMAWKPIVPPFVFANLLDQVVVPKLSGALKQWKPRSSRRHPSENDGQFPWWLFTWLQYLDDRHTNPRQPTGLMSDAKRKFRVVLDSWSLRRGLVNGIELWRDALGPEFEVCLRNHLLPRLARHLRENFVVNPQDQDLTTLEDVLRWKDYFKPNVMGMLLVSDFFPKWHEILYIWLTNDPNHEEVGEWFSWWQTQIPEEINDLTMVQDEWNKGLQTMDHALNLGDRAATDLPRPALPTQSALPSRDDAVAEAAASASASAPPPAKSRVTNEEPAFKDIVENWCMEQELIIRPLREAHPKNGLPLFRITASVTGSGGVVAYLQGDVVWVQNKKAKDVWEPMGLEEQLVERAEGR</sequence>
<dbReference type="PANTHER" id="PTHR23329:SF1">
    <property type="entry name" value="TUFTELIN-INTERACTING PROTEIN 11"/>
    <property type="match status" value="1"/>
</dbReference>
<feature type="domain" description="G-patch" evidence="4">
    <location>
        <begin position="82"/>
        <end position="128"/>
    </location>
</feature>